<dbReference type="InterPro" id="IPR036412">
    <property type="entry name" value="HAD-like_sf"/>
</dbReference>
<comment type="caution">
    <text evidence="1">The sequence shown here is derived from an EMBL/GenBank/DDBJ whole genome shotgun (WGS) entry which is preliminary data.</text>
</comment>
<dbReference type="NCBIfam" id="TIGR01509">
    <property type="entry name" value="HAD-SF-IA-v3"/>
    <property type="match status" value="1"/>
</dbReference>
<organism evidence="1 2">
    <name type="scientific">Tsukamurella soli</name>
    <dbReference type="NCBI Taxonomy" id="644556"/>
    <lineage>
        <taxon>Bacteria</taxon>
        <taxon>Bacillati</taxon>
        <taxon>Actinomycetota</taxon>
        <taxon>Actinomycetes</taxon>
        <taxon>Mycobacteriales</taxon>
        <taxon>Tsukamurellaceae</taxon>
        <taxon>Tsukamurella</taxon>
    </lineage>
</organism>
<dbReference type="PANTHER" id="PTHR47829">
    <property type="entry name" value="HYDROLASE, PUTATIVE (AFU_ORTHOLOGUE AFUA_1G12880)-RELATED"/>
    <property type="match status" value="1"/>
</dbReference>
<dbReference type="Gene3D" id="3.40.50.1000">
    <property type="entry name" value="HAD superfamily/HAD-like"/>
    <property type="match status" value="1"/>
</dbReference>
<dbReference type="SFLD" id="SFLDS00003">
    <property type="entry name" value="Haloacid_Dehalogenase"/>
    <property type="match status" value="1"/>
</dbReference>
<accession>A0ABP8J5G6</accession>
<name>A0ABP8J5G6_9ACTN</name>
<gene>
    <name evidence="1" type="ORF">GCM10023147_07220</name>
</gene>
<dbReference type="InterPro" id="IPR023198">
    <property type="entry name" value="PGP-like_dom2"/>
</dbReference>
<evidence type="ECO:0000313" key="2">
    <source>
        <dbReference type="Proteomes" id="UP001500635"/>
    </source>
</evidence>
<proteinExistence type="predicted"/>
<dbReference type="EMBL" id="BAABFR010000007">
    <property type="protein sequence ID" value="GAA4385449.1"/>
    <property type="molecule type" value="Genomic_DNA"/>
</dbReference>
<dbReference type="InterPro" id="IPR052898">
    <property type="entry name" value="ACAD10-like"/>
</dbReference>
<evidence type="ECO:0008006" key="3">
    <source>
        <dbReference type="Google" id="ProtNLM"/>
    </source>
</evidence>
<dbReference type="Gene3D" id="1.10.150.240">
    <property type="entry name" value="Putative phosphatase, domain 2"/>
    <property type="match status" value="1"/>
</dbReference>
<sequence length="242" mass="25910">MTVAESAPRTVDAVVFDYGGVLTNPMRENVTAWVAADGIDPASFTEALRSWLSRRAPAGSPIHRLETGELAPADFNRELAARLRSVDGGPVVADDLLGRLFAGTVQDEETWRIVDDLRTLGVTVGLLSNSWGNAYPRTRIDALFDTVVISEEVGLRKPEPDIFELTLRRLGTGPDGSVFAQSPGRVAFVDDAAPNLDGARAVGMRGVLHRDAATTRAELAELIPGLAPGAVGREKSIKEDPQ</sequence>
<reference evidence="2" key="1">
    <citation type="journal article" date="2019" name="Int. J. Syst. Evol. Microbiol.">
        <title>The Global Catalogue of Microorganisms (GCM) 10K type strain sequencing project: providing services to taxonomists for standard genome sequencing and annotation.</title>
        <authorList>
            <consortium name="The Broad Institute Genomics Platform"/>
            <consortium name="The Broad Institute Genome Sequencing Center for Infectious Disease"/>
            <person name="Wu L."/>
            <person name="Ma J."/>
        </authorList>
    </citation>
    <scope>NUCLEOTIDE SEQUENCE [LARGE SCALE GENOMIC DNA]</scope>
    <source>
        <strain evidence="2">JCM 17688</strain>
    </source>
</reference>
<dbReference type="InterPro" id="IPR006439">
    <property type="entry name" value="HAD-SF_hydro_IA"/>
</dbReference>
<dbReference type="InterPro" id="IPR023214">
    <property type="entry name" value="HAD_sf"/>
</dbReference>
<dbReference type="SFLD" id="SFLDG01129">
    <property type="entry name" value="C1.5:_HAD__Beta-PGM__Phosphata"/>
    <property type="match status" value="1"/>
</dbReference>
<dbReference type="PRINTS" id="PR00413">
    <property type="entry name" value="HADHALOGNASE"/>
</dbReference>
<dbReference type="SUPFAM" id="SSF56784">
    <property type="entry name" value="HAD-like"/>
    <property type="match status" value="1"/>
</dbReference>
<dbReference type="Pfam" id="PF00702">
    <property type="entry name" value="Hydrolase"/>
    <property type="match status" value="1"/>
</dbReference>
<dbReference type="CDD" id="cd02603">
    <property type="entry name" value="HAD_sEH-N_like"/>
    <property type="match status" value="1"/>
</dbReference>
<evidence type="ECO:0000313" key="1">
    <source>
        <dbReference type="EMBL" id="GAA4385449.1"/>
    </source>
</evidence>
<dbReference type="Proteomes" id="UP001500635">
    <property type="component" value="Unassembled WGS sequence"/>
</dbReference>
<dbReference type="PANTHER" id="PTHR47829:SF1">
    <property type="entry name" value="HAD FAMILY PHOSPHATASE"/>
    <property type="match status" value="1"/>
</dbReference>
<keyword evidence="2" id="KW-1185">Reference proteome</keyword>
<protein>
    <recommendedName>
        <fullName evidence="3">Hydrolase of the HAD superfamily</fullName>
    </recommendedName>
</protein>